<gene>
    <name evidence="5" type="ORF">C6Q15_15480</name>
</gene>
<feature type="domain" description="Multidrug resistance protein MdtA-like barrel-sandwich hybrid" evidence="4">
    <location>
        <begin position="46"/>
        <end position="239"/>
    </location>
</feature>
<dbReference type="Gene3D" id="2.40.50.100">
    <property type="match status" value="1"/>
</dbReference>
<dbReference type="InterPro" id="IPR058625">
    <property type="entry name" value="MdtA-like_BSH"/>
</dbReference>
<sequence length="346" mass="37022">MKKKLILASVPIVIILAGLALKAAGAFESDRESTDDAYVSADYTLVAPKVSGLVDAVFVDDNQRVRAGDALAHIDDRDFRVALQTAEAELLSARARLENVRARESRQQAAIAQAKATLAADDAALTFANQNAQRYRNLSRQGAGTEEQQQQADFRQKQQSAVRRRDGAALDAAHRELNVLSSERAEAESAVEQAAAAVRQATLNLSYTNIVAPVDGVVGQRSVRVGAYVNAGTTLLAVVPLDEAYVVAHFRETQLARMRAGQPATIDVDALPGVRLRGHVDSVAPATGLTFAPIAPDNATGNFTKVVQRLPVKIKLERDQPDVARLRVGMSVVPSVDVAHGRGAPR</sequence>
<comment type="caution">
    <text evidence="5">The sequence shown here is derived from an EMBL/GenBank/DDBJ whole genome shotgun (WGS) entry which is preliminary data.</text>
</comment>
<dbReference type="PANTHER" id="PTHR30386">
    <property type="entry name" value="MEMBRANE FUSION SUBUNIT OF EMRAB-TOLC MULTIDRUG EFFLUX PUMP"/>
    <property type="match status" value="1"/>
</dbReference>
<dbReference type="Gene3D" id="2.40.30.170">
    <property type="match status" value="1"/>
</dbReference>
<name>A0A2S9MNH2_9BURK</name>
<evidence type="ECO:0000256" key="3">
    <source>
        <dbReference type="SAM" id="SignalP"/>
    </source>
</evidence>
<proteinExistence type="predicted"/>
<organism evidence="5 6">
    <name type="scientific">Burkholderia multivorans</name>
    <dbReference type="NCBI Taxonomy" id="87883"/>
    <lineage>
        <taxon>Bacteria</taxon>
        <taxon>Pseudomonadati</taxon>
        <taxon>Pseudomonadota</taxon>
        <taxon>Betaproteobacteria</taxon>
        <taxon>Burkholderiales</taxon>
        <taxon>Burkholderiaceae</taxon>
        <taxon>Burkholderia</taxon>
        <taxon>Burkholderia cepacia complex</taxon>
    </lineage>
</organism>
<evidence type="ECO:0000256" key="2">
    <source>
        <dbReference type="SAM" id="MobiDB-lite"/>
    </source>
</evidence>
<protein>
    <submittedName>
        <fullName evidence="5">Efflux transporter periplasmic adaptor subunit</fullName>
    </submittedName>
</protein>
<evidence type="ECO:0000259" key="4">
    <source>
        <dbReference type="Pfam" id="PF25917"/>
    </source>
</evidence>
<evidence type="ECO:0000313" key="6">
    <source>
        <dbReference type="Proteomes" id="UP000238982"/>
    </source>
</evidence>
<accession>A0A2S9MNH2</accession>
<feature type="chain" id="PRO_5015760411" evidence="3">
    <location>
        <begin position="24"/>
        <end position="346"/>
    </location>
</feature>
<feature type="signal peptide" evidence="3">
    <location>
        <begin position="1"/>
        <end position="23"/>
    </location>
</feature>
<dbReference type="GO" id="GO:0055085">
    <property type="term" value="P:transmembrane transport"/>
    <property type="evidence" value="ECO:0007669"/>
    <property type="project" value="InterPro"/>
</dbReference>
<dbReference type="Proteomes" id="UP000238982">
    <property type="component" value="Unassembled WGS sequence"/>
</dbReference>
<dbReference type="InterPro" id="IPR050739">
    <property type="entry name" value="MFP"/>
</dbReference>
<keyword evidence="1" id="KW-0175">Coiled coil</keyword>
<dbReference type="AlphaFoldDB" id="A0A2S9MNH2"/>
<feature type="compositionally biased region" description="Low complexity" evidence="2">
    <location>
        <begin position="141"/>
        <end position="157"/>
    </location>
</feature>
<evidence type="ECO:0000313" key="5">
    <source>
        <dbReference type="EMBL" id="PRF60329.1"/>
    </source>
</evidence>
<reference evidence="5 6" key="1">
    <citation type="submission" date="2018-03" db="EMBL/GenBank/DDBJ databases">
        <authorList>
            <person name="Keele B.F."/>
        </authorList>
    </citation>
    <scope>NUCLEOTIDE SEQUENCE [LARGE SCALE GENOMIC DNA]</scope>
    <source>
        <strain evidence="5 6">AU19729</strain>
    </source>
</reference>
<dbReference type="Pfam" id="PF25917">
    <property type="entry name" value="BSH_RND"/>
    <property type="match status" value="1"/>
</dbReference>
<dbReference type="Gene3D" id="1.10.287.470">
    <property type="entry name" value="Helix hairpin bin"/>
    <property type="match status" value="1"/>
</dbReference>
<dbReference type="EMBL" id="PVGH01000060">
    <property type="protein sequence ID" value="PRF60329.1"/>
    <property type="molecule type" value="Genomic_DNA"/>
</dbReference>
<evidence type="ECO:0000256" key="1">
    <source>
        <dbReference type="SAM" id="Coils"/>
    </source>
</evidence>
<feature type="coiled-coil region" evidence="1">
    <location>
        <begin position="170"/>
        <end position="204"/>
    </location>
</feature>
<feature type="region of interest" description="Disordered" evidence="2">
    <location>
        <begin position="138"/>
        <end position="157"/>
    </location>
</feature>
<keyword evidence="3" id="KW-0732">Signal</keyword>
<dbReference type="PANTHER" id="PTHR30386:SF24">
    <property type="entry name" value="MULTIDRUG RESISTANCE EFFLUX PUMP"/>
    <property type="match status" value="1"/>
</dbReference>
<dbReference type="SUPFAM" id="SSF111369">
    <property type="entry name" value="HlyD-like secretion proteins"/>
    <property type="match status" value="2"/>
</dbReference>